<name>A0ABU2YB48_9FLAO</name>
<dbReference type="EMBL" id="JAVRHZ010000002">
    <property type="protein sequence ID" value="MDT0555411.1"/>
    <property type="molecule type" value="Genomic_DNA"/>
</dbReference>
<dbReference type="Proteomes" id="UP001254488">
    <property type="component" value="Unassembled WGS sequence"/>
</dbReference>
<organism evidence="1 2">
    <name type="scientific">Patiriisocius hiemis</name>
    <dbReference type="NCBI Taxonomy" id="3075604"/>
    <lineage>
        <taxon>Bacteria</taxon>
        <taxon>Pseudomonadati</taxon>
        <taxon>Bacteroidota</taxon>
        <taxon>Flavobacteriia</taxon>
        <taxon>Flavobacteriales</taxon>
        <taxon>Flavobacteriaceae</taxon>
        <taxon>Patiriisocius</taxon>
    </lineage>
</organism>
<sequence>MKNVKCKFRGHNIVAKHNTNIMLKEFECIECKQEFTTDGYGRMVKLTSYWKENNLLFKQYFKQRAAV</sequence>
<reference evidence="1 2" key="1">
    <citation type="submission" date="2023-09" db="EMBL/GenBank/DDBJ databases">
        <authorList>
            <person name="Rey-Velasco X."/>
        </authorList>
    </citation>
    <scope>NUCLEOTIDE SEQUENCE [LARGE SCALE GENOMIC DNA]</scope>
    <source>
        <strain evidence="1 2">W242</strain>
    </source>
</reference>
<proteinExistence type="predicted"/>
<gene>
    <name evidence="1" type="ORF">RM538_05305</name>
</gene>
<keyword evidence="2" id="KW-1185">Reference proteome</keyword>
<comment type="caution">
    <text evidence="1">The sequence shown here is derived from an EMBL/GenBank/DDBJ whole genome shotgun (WGS) entry which is preliminary data.</text>
</comment>
<evidence type="ECO:0000313" key="2">
    <source>
        <dbReference type="Proteomes" id="UP001254488"/>
    </source>
</evidence>
<protein>
    <submittedName>
        <fullName evidence="1">Uncharacterized protein</fullName>
    </submittedName>
</protein>
<dbReference type="RefSeq" id="WP_311332363.1">
    <property type="nucleotide sequence ID" value="NZ_JAVRHZ010000002.1"/>
</dbReference>
<accession>A0ABU2YB48</accession>
<evidence type="ECO:0000313" key="1">
    <source>
        <dbReference type="EMBL" id="MDT0555411.1"/>
    </source>
</evidence>